<evidence type="ECO:0000313" key="2">
    <source>
        <dbReference type="Proteomes" id="UP001249851"/>
    </source>
</evidence>
<dbReference type="AlphaFoldDB" id="A0AAD9Q4W3"/>
<protein>
    <submittedName>
        <fullName evidence="1">Uncharacterized protein</fullName>
    </submittedName>
</protein>
<proteinExistence type="predicted"/>
<reference evidence="1" key="2">
    <citation type="journal article" date="2023" name="Science">
        <title>Genomic signatures of disease resistance in endangered staghorn corals.</title>
        <authorList>
            <person name="Vollmer S.V."/>
            <person name="Selwyn J.D."/>
            <person name="Despard B.A."/>
            <person name="Roesel C.L."/>
        </authorList>
    </citation>
    <scope>NUCLEOTIDE SEQUENCE</scope>
    <source>
        <strain evidence="1">K2</strain>
    </source>
</reference>
<keyword evidence="2" id="KW-1185">Reference proteome</keyword>
<sequence length="221" mass="25618">MLTSALSEDERQNNLFIVDGFATKLNQAQTSLLYYALFTVNTRKRDISVKIWESPTFKPTPYTHSGQEVAMLLASFLLDYPTAALVVKGSQPHVIHDTLSVRTELNVRLIYIYKTSKKSVPSRTNRSMELSPSQKICASYTARDNCSLRRPERTKKNRDLFYRRGSKILPDYFPPDTYSRNLGCHQMTVPHQRRFLVKEYSFEAQEIAESWMMYFGIDVTH</sequence>
<gene>
    <name evidence="1" type="ORF">P5673_023752</name>
</gene>
<dbReference type="EMBL" id="JARQWQ010000067">
    <property type="protein sequence ID" value="KAK2554783.1"/>
    <property type="molecule type" value="Genomic_DNA"/>
</dbReference>
<organism evidence="1 2">
    <name type="scientific">Acropora cervicornis</name>
    <name type="common">Staghorn coral</name>
    <dbReference type="NCBI Taxonomy" id="6130"/>
    <lineage>
        <taxon>Eukaryota</taxon>
        <taxon>Metazoa</taxon>
        <taxon>Cnidaria</taxon>
        <taxon>Anthozoa</taxon>
        <taxon>Hexacorallia</taxon>
        <taxon>Scleractinia</taxon>
        <taxon>Astrocoeniina</taxon>
        <taxon>Acroporidae</taxon>
        <taxon>Acropora</taxon>
    </lineage>
</organism>
<evidence type="ECO:0000313" key="1">
    <source>
        <dbReference type="EMBL" id="KAK2554783.1"/>
    </source>
</evidence>
<accession>A0AAD9Q4W3</accession>
<reference evidence="1" key="1">
    <citation type="journal article" date="2023" name="G3 (Bethesda)">
        <title>Whole genome assembly and annotation of the endangered Caribbean coral Acropora cervicornis.</title>
        <authorList>
            <person name="Selwyn J.D."/>
            <person name="Vollmer S.V."/>
        </authorList>
    </citation>
    <scope>NUCLEOTIDE SEQUENCE</scope>
    <source>
        <strain evidence="1">K2</strain>
    </source>
</reference>
<dbReference type="Proteomes" id="UP001249851">
    <property type="component" value="Unassembled WGS sequence"/>
</dbReference>
<comment type="caution">
    <text evidence="1">The sequence shown here is derived from an EMBL/GenBank/DDBJ whole genome shotgun (WGS) entry which is preliminary data.</text>
</comment>
<name>A0AAD9Q4W3_ACRCE</name>